<feature type="compositionally biased region" description="Basic and acidic residues" evidence="1">
    <location>
        <begin position="178"/>
        <end position="190"/>
    </location>
</feature>
<dbReference type="Pfam" id="PF13759">
    <property type="entry name" value="2OG-FeII_Oxy_5"/>
    <property type="match status" value="2"/>
</dbReference>
<dbReference type="EMBL" id="VWXX01000030">
    <property type="protein sequence ID" value="KAA6183658.1"/>
    <property type="molecule type" value="Genomic_DNA"/>
</dbReference>
<dbReference type="OrthoDB" id="549777at2"/>
<feature type="region of interest" description="Disordered" evidence="1">
    <location>
        <begin position="170"/>
        <end position="204"/>
    </location>
</feature>
<reference evidence="2 3" key="1">
    <citation type="submission" date="2019-09" db="EMBL/GenBank/DDBJ databases">
        <title>Whole-genome sequence of the purple sulfur bacterium Thiohalocapsa marina DSM 19078.</title>
        <authorList>
            <person name="Kyndt J.A."/>
            <person name="Meyer T.E."/>
        </authorList>
    </citation>
    <scope>NUCLEOTIDE SEQUENCE [LARGE SCALE GENOMIC DNA]</scope>
    <source>
        <strain evidence="2 3">DSM 19078</strain>
    </source>
</reference>
<dbReference type="Gene3D" id="2.60.120.620">
    <property type="entry name" value="q2cbj1_9rhob like domain"/>
    <property type="match status" value="1"/>
</dbReference>
<dbReference type="RefSeq" id="WP_150094250.1">
    <property type="nucleotide sequence ID" value="NZ_JBFUOH010000012.1"/>
</dbReference>
<dbReference type="InterPro" id="IPR012668">
    <property type="entry name" value="CHP02466"/>
</dbReference>
<protein>
    <recommendedName>
        <fullName evidence="4">Fe2OG dioxygenase domain-containing protein</fullName>
    </recommendedName>
</protein>
<dbReference type="Proteomes" id="UP000322981">
    <property type="component" value="Unassembled WGS sequence"/>
</dbReference>
<feature type="compositionally biased region" description="Polar residues" evidence="1">
    <location>
        <begin position="194"/>
        <end position="204"/>
    </location>
</feature>
<keyword evidence="3" id="KW-1185">Reference proteome</keyword>
<accession>A0A5M8FFJ7</accession>
<evidence type="ECO:0008006" key="4">
    <source>
        <dbReference type="Google" id="ProtNLM"/>
    </source>
</evidence>
<sequence>MQRIRPIDAVRHPDADDLNARLAGAFQRLQDADFTRRSHFIDGRFENLYLDAQQLDGAPDLIDFVLQHAATALDTTPAALRCGFWLNAMHPGQRTSRHTHDENDEQLSAVYYVTAPPNAGDILFHDHPFQTRVTPTPGLLLLFPPDLLHSVEENHSPDLRLSIAFNLGPSTAGSNHNRRVEQAGRVEQAKRFHQQPQPEGGTSR</sequence>
<name>A0A5M8FFJ7_9GAMM</name>
<dbReference type="AlphaFoldDB" id="A0A5M8FFJ7"/>
<organism evidence="2 3">
    <name type="scientific">Thiohalocapsa marina</name>
    <dbReference type="NCBI Taxonomy" id="424902"/>
    <lineage>
        <taxon>Bacteria</taxon>
        <taxon>Pseudomonadati</taxon>
        <taxon>Pseudomonadota</taxon>
        <taxon>Gammaproteobacteria</taxon>
        <taxon>Chromatiales</taxon>
        <taxon>Chromatiaceae</taxon>
        <taxon>Thiohalocapsa</taxon>
    </lineage>
</organism>
<comment type="caution">
    <text evidence="2">The sequence shown here is derived from an EMBL/GenBank/DDBJ whole genome shotgun (WGS) entry which is preliminary data.</text>
</comment>
<evidence type="ECO:0000313" key="3">
    <source>
        <dbReference type="Proteomes" id="UP000322981"/>
    </source>
</evidence>
<gene>
    <name evidence="2" type="ORF">F2Q65_15145</name>
</gene>
<evidence type="ECO:0000256" key="1">
    <source>
        <dbReference type="SAM" id="MobiDB-lite"/>
    </source>
</evidence>
<proteinExistence type="predicted"/>
<evidence type="ECO:0000313" key="2">
    <source>
        <dbReference type="EMBL" id="KAA6183658.1"/>
    </source>
</evidence>